<evidence type="ECO:0000313" key="2">
    <source>
        <dbReference type="Proteomes" id="UP000637383"/>
    </source>
</evidence>
<protein>
    <submittedName>
        <fullName evidence="1">ISAs1 family transposase</fullName>
    </submittedName>
</protein>
<name>A0ABR8KEX0_9NOSO</name>
<dbReference type="RefSeq" id="WP_190957886.1">
    <property type="nucleotide sequence ID" value="NZ_JACJTU010000030.1"/>
</dbReference>
<organism evidence="1 2">
    <name type="scientific">Nostoc paludosum FACHB-159</name>
    <dbReference type="NCBI Taxonomy" id="2692908"/>
    <lineage>
        <taxon>Bacteria</taxon>
        <taxon>Bacillati</taxon>
        <taxon>Cyanobacteriota</taxon>
        <taxon>Cyanophyceae</taxon>
        <taxon>Nostocales</taxon>
        <taxon>Nostocaceae</taxon>
        <taxon>Nostoc</taxon>
    </lineage>
</organism>
<gene>
    <name evidence="1" type="ORF">H6H03_25995</name>
</gene>
<dbReference type="InterPro" id="IPR051698">
    <property type="entry name" value="Transposase_11-like"/>
</dbReference>
<accession>A0ABR8KEX0</accession>
<reference evidence="1 2" key="1">
    <citation type="journal article" date="2020" name="ISME J.">
        <title>Comparative genomics reveals insights into cyanobacterial evolution and habitat adaptation.</title>
        <authorList>
            <person name="Chen M.Y."/>
            <person name="Teng W.K."/>
            <person name="Zhao L."/>
            <person name="Hu C.X."/>
            <person name="Zhou Y.K."/>
            <person name="Han B.P."/>
            <person name="Song L.R."/>
            <person name="Shu W.S."/>
        </authorList>
    </citation>
    <scope>NUCLEOTIDE SEQUENCE [LARGE SCALE GENOMIC DNA]</scope>
    <source>
        <strain evidence="1 2">FACHB-159</strain>
    </source>
</reference>
<comment type="caution">
    <text evidence="1">The sequence shown here is derived from an EMBL/GenBank/DDBJ whole genome shotgun (WGS) entry which is preliminary data.</text>
</comment>
<evidence type="ECO:0000313" key="1">
    <source>
        <dbReference type="EMBL" id="MBD2737296.1"/>
    </source>
</evidence>
<proteinExistence type="predicted"/>
<dbReference type="NCBIfam" id="NF033564">
    <property type="entry name" value="transpos_ISAs1"/>
    <property type="match status" value="1"/>
</dbReference>
<dbReference type="InterPro" id="IPR047647">
    <property type="entry name" value="ISAs1_transpos"/>
</dbReference>
<keyword evidence="2" id="KW-1185">Reference proteome</keyword>
<dbReference type="Proteomes" id="UP000637383">
    <property type="component" value="Unassembled WGS sequence"/>
</dbReference>
<sequence length="124" mass="14636">CIRSWPGLATLIQVKSERQVFTHHLIEVTTETRYYISSLSLTAKEFAERIRGYWGVENKVHYVRDVTQGEDASRIRTKSLPHIFTIARNFALNLYRDQMFENMAQAQRLCSFGLYTLKQLFRMK</sequence>
<feature type="non-terminal residue" evidence="1">
    <location>
        <position position="1"/>
    </location>
</feature>
<dbReference type="PANTHER" id="PTHR30298">
    <property type="entry name" value="H REPEAT-ASSOCIATED PREDICTED TRANSPOSASE"/>
    <property type="match status" value="1"/>
</dbReference>
<dbReference type="PANTHER" id="PTHR30298:SF0">
    <property type="entry name" value="PROTEIN YBFL-RELATED"/>
    <property type="match status" value="1"/>
</dbReference>
<dbReference type="EMBL" id="JACJTU010000030">
    <property type="protein sequence ID" value="MBD2737296.1"/>
    <property type="molecule type" value="Genomic_DNA"/>
</dbReference>